<evidence type="ECO:0000259" key="1">
    <source>
        <dbReference type="PROSITE" id="PS50943"/>
    </source>
</evidence>
<dbReference type="PROSITE" id="PS50943">
    <property type="entry name" value="HTH_CROC1"/>
    <property type="match status" value="1"/>
</dbReference>
<evidence type="ECO:0000313" key="2">
    <source>
        <dbReference type="EMBL" id="XBS09242.1"/>
    </source>
</evidence>
<dbReference type="Pfam" id="PF01381">
    <property type="entry name" value="HTH_3"/>
    <property type="match status" value="1"/>
</dbReference>
<dbReference type="GO" id="GO:0003677">
    <property type="term" value="F:DNA binding"/>
    <property type="evidence" value="ECO:0007669"/>
    <property type="project" value="InterPro"/>
</dbReference>
<reference evidence="2" key="2">
    <citation type="submission" date="2024-05" db="EMBL/GenBank/DDBJ databases">
        <authorList>
            <person name="Chen H."/>
        </authorList>
    </citation>
    <scope>NUCLEOTIDE SEQUENCE</scope>
    <source>
        <strain evidence="2">CGMCC 7049</strain>
    </source>
</reference>
<dbReference type="InterPro" id="IPR001387">
    <property type="entry name" value="Cro/C1-type_HTH"/>
</dbReference>
<name>A0AAU7NNM5_PEDPE</name>
<protein>
    <submittedName>
        <fullName evidence="2">Helix-turn-helix transcriptional regulator</fullName>
    </submittedName>
</protein>
<dbReference type="InterPro" id="IPR010982">
    <property type="entry name" value="Lambda_DNA-bd_dom_sf"/>
</dbReference>
<dbReference type="AlphaFoldDB" id="A0AAU7NNM5"/>
<sequence length="87" mass="9653">MKMSLIDSESLRFLIANNGFSVRGFANYIKISNAYLSDIINQKKEPSASIAGRIANGLNVSVDDIFFAYYVNKSKTKVTEPKKEVTA</sequence>
<dbReference type="SMART" id="SM00530">
    <property type="entry name" value="HTH_XRE"/>
    <property type="match status" value="1"/>
</dbReference>
<gene>
    <name evidence="2" type="ORF">BB06_04085</name>
</gene>
<dbReference type="CDD" id="cd00093">
    <property type="entry name" value="HTH_XRE"/>
    <property type="match status" value="1"/>
</dbReference>
<organism evidence="2">
    <name type="scientific">Pediococcus pentosaceus CGMCC 7049</name>
    <dbReference type="NCBI Taxonomy" id="1460385"/>
    <lineage>
        <taxon>Bacteria</taxon>
        <taxon>Bacillati</taxon>
        <taxon>Bacillota</taxon>
        <taxon>Bacilli</taxon>
        <taxon>Lactobacillales</taxon>
        <taxon>Lactobacillaceae</taxon>
        <taxon>Pediococcus</taxon>
    </lineage>
</organism>
<proteinExistence type="predicted"/>
<dbReference type="RefSeq" id="WP_229573244.1">
    <property type="nucleotide sequence ID" value="NZ_CP157400.1"/>
</dbReference>
<dbReference type="SUPFAM" id="SSF47413">
    <property type="entry name" value="lambda repressor-like DNA-binding domains"/>
    <property type="match status" value="1"/>
</dbReference>
<dbReference type="Gene3D" id="1.10.260.40">
    <property type="entry name" value="lambda repressor-like DNA-binding domains"/>
    <property type="match status" value="1"/>
</dbReference>
<dbReference type="EMBL" id="CP157400">
    <property type="protein sequence ID" value="XBS09242.1"/>
    <property type="molecule type" value="Genomic_DNA"/>
</dbReference>
<reference evidence="2" key="1">
    <citation type="submission" date="2014-02" db="EMBL/GenBank/DDBJ databases">
        <authorList>
            <person name="Zhao D."/>
            <person name="Dong X."/>
            <person name="Li Y."/>
            <person name="Lv L."/>
            <person name="Zhao D."/>
            <person name="Gao Y."/>
            <person name="Wang Y."/>
            <person name="Li Y."/>
        </authorList>
    </citation>
    <scope>NUCLEOTIDE SEQUENCE</scope>
    <source>
        <strain evidence="2">CGMCC 7049</strain>
    </source>
</reference>
<feature type="domain" description="HTH cro/C1-type" evidence="1">
    <location>
        <begin position="11"/>
        <end position="65"/>
    </location>
</feature>
<accession>A0AAU7NNM5</accession>